<dbReference type="KEGG" id="adu:107461363"/>
<evidence type="ECO:0000313" key="4">
    <source>
        <dbReference type="RefSeq" id="XP_015935329.1"/>
    </source>
</evidence>
<reference evidence="3" key="1">
    <citation type="journal article" date="2016" name="Nat. Genet.">
        <title>The genome sequences of Arachis duranensis and Arachis ipaensis, the diploid ancestors of cultivated peanut.</title>
        <authorList>
            <person name="Bertioli D.J."/>
            <person name="Cannon S.B."/>
            <person name="Froenicke L."/>
            <person name="Huang G."/>
            <person name="Farmer A.D."/>
            <person name="Cannon E.K."/>
            <person name="Liu X."/>
            <person name="Gao D."/>
            <person name="Clevenger J."/>
            <person name="Dash S."/>
            <person name="Ren L."/>
            <person name="Moretzsohn M.C."/>
            <person name="Shirasawa K."/>
            <person name="Huang W."/>
            <person name="Vidigal B."/>
            <person name="Abernathy B."/>
            <person name="Chu Y."/>
            <person name="Niederhuth C.E."/>
            <person name="Umale P."/>
            <person name="Araujo A.C."/>
            <person name="Kozik A."/>
            <person name="Kim K.D."/>
            <person name="Burow M.D."/>
            <person name="Varshney R.K."/>
            <person name="Wang X."/>
            <person name="Zhang X."/>
            <person name="Barkley N."/>
            <person name="Guimaraes P.M."/>
            <person name="Isobe S."/>
            <person name="Guo B."/>
            <person name="Liao B."/>
            <person name="Stalker H.T."/>
            <person name="Schmitz R.J."/>
            <person name="Scheffler B.E."/>
            <person name="Leal-Bertioli S.C."/>
            <person name="Xun X."/>
            <person name="Jackson S.A."/>
            <person name="Michelmore R."/>
            <person name="Ozias-Akins P."/>
        </authorList>
    </citation>
    <scope>NUCLEOTIDE SEQUENCE [LARGE SCALE GENOMIC DNA]</scope>
    <source>
        <strain evidence="3">cv. V14167</strain>
    </source>
</reference>
<evidence type="ECO:0000313" key="3">
    <source>
        <dbReference type="Proteomes" id="UP000515211"/>
    </source>
</evidence>
<keyword evidence="3" id="KW-1185">Reference proteome</keyword>
<gene>
    <name evidence="4" type="primary">LOC107461363</name>
</gene>
<sequence>MDYAKHLVHDDMLVTGNDNSKIMKVLQQLYSTFLLNDLGDINFFLGIETLHFPGNMITLNQFKYIFELLSKSGMQDSKRMSTPIFSNSKLTANTSTPFEDPTLFLSILGGLQYVTVTRPDIAFSVNKLSQFMANPMLEHWNAVKRILIEMQIWMIANLFLVIVFIMVRILSLRSAANNLLLAAALQRRNSAH</sequence>
<reference evidence="4" key="2">
    <citation type="submission" date="2025-08" db="UniProtKB">
        <authorList>
            <consortium name="RefSeq"/>
        </authorList>
    </citation>
    <scope>IDENTIFICATION</scope>
    <source>
        <tissue evidence="4">Whole plant</tissue>
    </source>
</reference>
<dbReference type="Pfam" id="PF07727">
    <property type="entry name" value="RVT_2"/>
    <property type="match status" value="1"/>
</dbReference>
<accession>A0A6P4C1C5</accession>
<keyword evidence="1" id="KW-0812">Transmembrane</keyword>
<dbReference type="InterPro" id="IPR013103">
    <property type="entry name" value="RVT_2"/>
</dbReference>
<dbReference type="PANTHER" id="PTHR11439">
    <property type="entry name" value="GAG-POL-RELATED RETROTRANSPOSON"/>
    <property type="match status" value="1"/>
</dbReference>
<feature type="domain" description="Reverse transcriptase Ty1/copia-type" evidence="2">
    <location>
        <begin position="9"/>
        <end position="85"/>
    </location>
</feature>
<keyword evidence="1" id="KW-1133">Transmembrane helix</keyword>
<keyword evidence="1" id="KW-0472">Membrane</keyword>
<name>A0A6P4C1C5_ARADU</name>
<dbReference type="Proteomes" id="UP000515211">
    <property type="component" value="Chromosome 8"/>
</dbReference>
<dbReference type="RefSeq" id="XP_015935329.1">
    <property type="nucleotide sequence ID" value="XM_016079843.1"/>
</dbReference>
<dbReference type="OrthoDB" id="1426677at2759"/>
<organism evidence="3 4">
    <name type="scientific">Arachis duranensis</name>
    <name type="common">Wild peanut</name>
    <dbReference type="NCBI Taxonomy" id="130453"/>
    <lineage>
        <taxon>Eukaryota</taxon>
        <taxon>Viridiplantae</taxon>
        <taxon>Streptophyta</taxon>
        <taxon>Embryophyta</taxon>
        <taxon>Tracheophyta</taxon>
        <taxon>Spermatophyta</taxon>
        <taxon>Magnoliopsida</taxon>
        <taxon>eudicotyledons</taxon>
        <taxon>Gunneridae</taxon>
        <taxon>Pentapetalae</taxon>
        <taxon>rosids</taxon>
        <taxon>fabids</taxon>
        <taxon>Fabales</taxon>
        <taxon>Fabaceae</taxon>
        <taxon>Papilionoideae</taxon>
        <taxon>50 kb inversion clade</taxon>
        <taxon>dalbergioids sensu lato</taxon>
        <taxon>Dalbergieae</taxon>
        <taxon>Pterocarpus clade</taxon>
        <taxon>Arachis</taxon>
    </lineage>
</organism>
<proteinExistence type="predicted"/>
<evidence type="ECO:0000256" key="1">
    <source>
        <dbReference type="SAM" id="Phobius"/>
    </source>
</evidence>
<feature type="transmembrane region" description="Helical" evidence="1">
    <location>
        <begin position="152"/>
        <end position="171"/>
    </location>
</feature>
<dbReference type="PANTHER" id="PTHR11439:SF455">
    <property type="entry name" value="RLK (RECEPTOR-LIKE PROTEIN KINASE) 8, PUTATIVE-RELATED"/>
    <property type="match status" value="1"/>
</dbReference>
<dbReference type="AlphaFoldDB" id="A0A6P4C1C5"/>
<evidence type="ECO:0000259" key="2">
    <source>
        <dbReference type="Pfam" id="PF07727"/>
    </source>
</evidence>
<protein>
    <submittedName>
        <fullName evidence="4">Uncharacterized mitochondrial protein AtMg00810-like</fullName>
    </submittedName>
</protein>
<dbReference type="GeneID" id="107461363"/>